<organism evidence="2 3">
    <name type="scientific">Glomus cerebriforme</name>
    <dbReference type="NCBI Taxonomy" id="658196"/>
    <lineage>
        <taxon>Eukaryota</taxon>
        <taxon>Fungi</taxon>
        <taxon>Fungi incertae sedis</taxon>
        <taxon>Mucoromycota</taxon>
        <taxon>Glomeromycotina</taxon>
        <taxon>Glomeromycetes</taxon>
        <taxon>Glomerales</taxon>
        <taxon>Glomeraceae</taxon>
        <taxon>Glomus</taxon>
    </lineage>
</organism>
<dbReference type="SUPFAM" id="SSF54695">
    <property type="entry name" value="POZ domain"/>
    <property type="match status" value="1"/>
</dbReference>
<dbReference type="STRING" id="658196.A0A397TFK1"/>
<keyword evidence="3" id="KW-1185">Reference proteome</keyword>
<gene>
    <name evidence="2" type="ORF">C1645_753598</name>
</gene>
<feature type="domain" description="BTB" evidence="1">
    <location>
        <begin position="13"/>
        <end position="86"/>
    </location>
</feature>
<dbReference type="AlphaFoldDB" id="A0A397TFK1"/>
<comment type="caution">
    <text evidence="2">The sequence shown here is derived from an EMBL/GenBank/DDBJ whole genome shotgun (WGS) entry which is preliminary data.</text>
</comment>
<evidence type="ECO:0000313" key="2">
    <source>
        <dbReference type="EMBL" id="RIA97023.1"/>
    </source>
</evidence>
<dbReference type="Pfam" id="PF00651">
    <property type="entry name" value="BTB"/>
    <property type="match status" value="1"/>
</dbReference>
<accession>A0A397TFK1</accession>
<dbReference type="EMBL" id="QKYT01000036">
    <property type="protein sequence ID" value="RIA97023.1"/>
    <property type="molecule type" value="Genomic_DNA"/>
</dbReference>
<dbReference type="Proteomes" id="UP000265703">
    <property type="component" value="Unassembled WGS sequence"/>
</dbReference>
<protein>
    <submittedName>
        <fullName evidence="2">BTB/POZ domain-containing protein</fullName>
    </submittedName>
</protein>
<dbReference type="SMART" id="SM00225">
    <property type="entry name" value="BTB"/>
    <property type="match status" value="1"/>
</dbReference>
<reference evidence="2 3" key="1">
    <citation type="submission" date="2018-06" db="EMBL/GenBank/DDBJ databases">
        <title>Comparative genomics reveals the genomic features of Rhizophagus irregularis, R. cerebriforme, R. diaphanum and Gigaspora rosea, and their symbiotic lifestyle signature.</title>
        <authorList>
            <person name="Morin E."/>
            <person name="San Clemente H."/>
            <person name="Chen E.C.H."/>
            <person name="De La Providencia I."/>
            <person name="Hainaut M."/>
            <person name="Kuo A."/>
            <person name="Kohler A."/>
            <person name="Murat C."/>
            <person name="Tang N."/>
            <person name="Roy S."/>
            <person name="Loubradou J."/>
            <person name="Henrissat B."/>
            <person name="Grigoriev I.V."/>
            <person name="Corradi N."/>
            <person name="Roux C."/>
            <person name="Martin F.M."/>
        </authorList>
    </citation>
    <scope>NUCLEOTIDE SEQUENCE [LARGE SCALE GENOMIC DNA]</scope>
    <source>
        <strain evidence="2 3">DAOM 227022</strain>
    </source>
</reference>
<proteinExistence type="predicted"/>
<dbReference type="InterPro" id="IPR011333">
    <property type="entry name" value="SKP1/BTB/POZ_sf"/>
</dbReference>
<evidence type="ECO:0000313" key="3">
    <source>
        <dbReference type="Proteomes" id="UP000265703"/>
    </source>
</evidence>
<dbReference type="Gene3D" id="3.30.710.10">
    <property type="entry name" value="Potassium Channel Kv1.1, Chain A"/>
    <property type="match status" value="1"/>
</dbReference>
<dbReference type="PANTHER" id="PTHR45632">
    <property type="entry name" value="LD33804P"/>
    <property type="match status" value="1"/>
</dbReference>
<sequence>MSDKHPIHYYDDGDILLKAENTSFLLHKSILSLSSEFFKDLFKLSKPSANENVKFVENKSSDTSIPTIELHGETSESIERMLSFIYPNSYVKVTWDNVEDFLRLSDKFMINKITKHCGDFLYENIPQNTFFALRMADKYSLPEVFKESSKLVLDDLEKYRLDSDYNKLSEKAKLKLLDSWVNYAISLNKFVEGKSFYFNNRVVKLKDHFAGISTTPVLKPSKLMEQIKTNANLRSLKLQDDCGKFIKNYEPLKNNSSENAWYIFAALED</sequence>
<dbReference type="PROSITE" id="PS50097">
    <property type="entry name" value="BTB"/>
    <property type="match status" value="1"/>
</dbReference>
<dbReference type="OrthoDB" id="3027208at2759"/>
<name>A0A397TFK1_9GLOM</name>
<evidence type="ECO:0000259" key="1">
    <source>
        <dbReference type="PROSITE" id="PS50097"/>
    </source>
</evidence>
<dbReference type="InterPro" id="IPR000210">
    <property type="entry name" value="BTB/POZ_dom"/>
</dbReference>